<sequence>MADDIRQKHDARVAATLDDDDAKDILAVGKQQVFVRKWGFWTVFGIAISISGTWEGITAAAAQALTSGGPRSLLYGYIAAAAFSSVVSASLAELASAWPTSGALYHWITALAPAKYRPFVGFVTGYLITGTGWLGITSAMSGVAVQLQAYIIISREDYVPERWHVALMFWGFMIVGSSLHLCGHKVIKAMNISAMVIHVIGYIVIIVVLLACTPNKQTSKWVFTGSQNYTGWSDGMAWCIGILSSVYGFGGLETAAYFSEETRHASRTIPRAMFYNVVANGLITFPFIIVFLFCLGDLDSVLASPIGALSPATQIYINSTGSIPGGIIMNSLATIIAFVSSVDAIGSGSRAVFAMARDGMFPAWLAVVDARFDVPLRAMSVITLPPMLIILIYIGNTTAFYGFMSVILASVMVLYTIPIALHLFNRLQHRETLGPWNLGKLGPVVNIAALAWSYFLVIVLCFPTINPVTVENMNYASLLLGGVIILSITFWFTYGKRSGYEGVVIETEAQAVADDRSSIKKDTKSAIEAATLRSRMSGESSRAV</sequence>
<evidence type="ECO:0000313" key="1">
    <source>
        <dbReference type="EMBL" id="KAI6090276.1"/>
    </source>
</evidence>
<name>A0ACC0DCJ0_9PEZI</name>
<evidence type="ECO:0000313" key="2">
    <source>
        <dbReference type="Proteomes" id="UP001497680"/>
    </source>
</evidence>
<protein>
    <submittedName>
        <fullName evidence="1">Amino acid transporter</fullName>
    </submittedName>
</protein>
<dbReference type="Proteomes" id="UP001497680">
    <property type="component" value="Unassembled WGS sequence"/>
</dbReference>
<keyword evidence="2" id="KW-1185">Reference proteome</keyword>
<reference evidence="1 2" key="1">
    <citation type="journal article" date="2022" name="New Phytol.">
        <title>Ecological generalism drives hyperdiversity of secondary metabolite gene clusters in xylarialean endophytes.</title>
        <authorList>
            <person name="Franco M.E.E."/>
            <person name="Wisecaver J.H."/>
            <person name="Arnold A.E."/>
            <person name="Ju Y.M."/>
            <person name="Slot J.C."/>
            <person name="Ahrendt S."/>
            <person name="Moore L.P."/>
            <person name="Eastman K.E."/>
            <person name="Scott K."/>
            <person name="Konkel Z."/>
            <person name="Mondo S.J."/>
            <person name="Kuo A."/>
            <person name="Hayes R.D."/>
            <person name="Haridas S."/>
            <person name="Andreopoulos B."/>
            <person name="Riley R."/>
            <person name="LaButti K."/>
            <person name="Pangilinan J."/>
            <person name="Lipzen A."/>
            <person name="Amirebrahimi M."/>
            <person name="Yan J."/>
            <person name="Adam C."/>
            <person name="Keymanesh K."/>
            <person name="Ng V."/>
            <person name="Louie K."/>
            <person name="Northen T."/>
            <person name="Drula E."/>
            <person name="Henrissat B."/>
            <person name="Hsieh H.M."/>
            <person name="Youens-Clark K."/>
            <person name="Lutzoni F."/>
            <person name="Miadlikowska J."/>
            <person name="Eastwood D.C."/>
            <person name="Hamelin R.C."/>
            <person name="Grigoriev I.V."/>
            <person name="U'Ren J.M."/>
        </authorList>
    </citation>
    <scope>NUCLEOTIDE SEQUENCE [LARGE SCALE GENOMIC DNA]</scope>
    <source>
        <strain evidence="1 2">ER1909</strain>
    </source>
</reference>
<organism evidence="1 2">
    <name type="scientific">Hypoxylon rubiginosum</name>
    <dbReference type="NCBI Taxonomy" id="110542"/>
    <lineage>
        <taxon>Eukaryota</taxon>
        <taxon>Fungi</taxon>
        <taxon>Dikarya</taxon>
        <taxon>Ascomycota</taxon>
        <taxon>Pezizomycotina</taxon>
        <taxon>Sordariomycetes</taxon>
        <taxon>Xylariomycetidae</taxon>
        <taxon>Xylariales</taxon>
        <taxon>Hypoxylaceae</taxon>
        <taxon>Hypoxylon</taxon>
    </lineage>
</organism>
<dbReference type="EMBL" id="MU394291">
    <property type="protein sequence ID" value="KAI6090276.1"/>
    <property type="molecule type" value="Genomic_DNA"/>
</dbReference>
<proteinExistence type="predicted"/>
<gene>
    <name evidence="1" type="ORF">F4821DRAFT_274996</name>
</gene>
<comment type="caution">
    <text evidence="1">The sequence shown here is derived from an EMBL/GenBank/DDBJ whole genome shotgun (WGS) entry which is preliminary data.</text>
</comment>
<accession>A0ACC0DCJ0</accession>